<protein>
    <recommendedName>
        <fullName evidence="3">SRPBCC domain-containing protein</fullName>
    </recommendedName>
</protein>
<evidence type="ECO:0000313" key="2">
    <source>
        <dbReference type="Proteomes" id="UP000267268"/>
    </source>
</evidence>
<dbReference type="Proteomes" id="UP000267268">
    <property type="component" value="Chromosome 1"/>
</dbReference>
<dbReference type="EMBL" id="CP034562">
    <property type="protein sequence ID" value="AZQ62462.1"/>
    <property type="molecule type" value="Genomic_DNA"/>
</dbReference>
<accession>A0A3S9P304</accession>
<sequence length="161" mass="18862">MKIEKPTRISHTYEQTINGSIEDILPLYCPVRELEWVEKWNPKTVYSNSGVVEEDCIFITYHDENEVVWIVTEYNTETGHVKMYYHEAGVQVTKLEIQVSPITENKTKAVLTYSKTALSKKGNNVLKEFTKEEYDIMMDSWEKAMNHYLKTGEMLKNLPNF</sequence>
<reference evidence="1 2" key="1">
    <citation type="submission" date="2018-12" db="EMBL/GenBank/DDBJ databases">
        <title>Flammeovirga pectinis sp. nov., isolated from the gut of the Korean scallop, Patinopecten yessoensis.</title>
        <authorList>
            <person name="Bae J.-W."/>
            <person name="Jeong Y.-S."/>
            <person name="Kang W."/>
        </authorList>
    </citation>
    <scope>NUCLEOTIDE SEQUENCE [LARGE SCALE GENOMIC DNA]</scope>
    <source>
        <strain evidence="1 2">L12M1</strain>
    </source>
</reference>
<dbReference type="OrthoDB" id="5458416at2"/>
<keyword evidence="2" id="KW-1185">Reference proteome</keyword>
<gene>
    <name evidence="1" type="ORF">EI427_09485</name>
</gene>
<evidence type="ECO:0000313" key="1">
    <source>
        <dbReference type="EMBL" id="AZQ62462.1"/>
    </source>
</evidence>
<dbReference type="RefSeq" id="WP_126613988.1">
    <property type="nucleotide sequence ID" value="NZ_CP034562.1"/>
</dbReference>
<evidence type="ECO:0008006" key="3">
    <source>
        <dbReference type="Google" id="ProtNLM"/>
    </source>
</evidence>
<name>A0A3S9P304_9BACT</name>
<proteinExistence type="predicted"/>
<organism evidence="1 2">
    <name type="scientific">Flammeovirga pectinis</name>
    <dbReference type="NCBI Taxonomy" id="2494373"/>
    <lineage>
        <taxon>Bacteria</taxon>
        <taxon>Pseudomonadati</taxon>
        <taxon>Bacteroidota</taxon>
        <taxon>Cytophagia</taxon>
        <taxon>Cytophagales</taxon>
        <taxon>Flammeovirgaceae</taxon>
        <taxon>Flammeovirga</taxon>
    </lineage>
</organism>
<dbReference type="KEGG" id="fll:EI427_09485"/>
<dbReference type="AlphaFoldDB" id="A0A3S9P304"/>